<dbReference type="SFLD" id="SFLDS00019">
    <property type="entry name" value="Glutathione_Transferase_(cytos"/>
    <property type="match status" value="1"/>
</dbReference>
<dbReference type="InterPro" id="IPR036282">
    <property type="entry name" value="Glutathione-S-Trfase_C_sf"/>
</dbReference>
<dbReference type="EMBL" id="CP047656">
    <property type="protein sequence ID" value="QHJ13217.1"/>
    <property type="molecule type" value="Genomic_DNA"/>
</dbReference>
<protein>
    <submittedName>
        <fullName evidence="4">Glutaredoxin 2</fullName>
    </submittedName>
</protein>
<dbReference type="Pfam" id="PF04399">
    <property type="entry name" value="Glutaredoxin2_C"/>
    <property type="match status" value="1"/>
</dbReference>
<feature type="domain" description="Glutaredoxin 2 C-terminal" evidence="2">
    <location>
        <begin position="89"/>
        <end position="218"/>
    </location>
</feature>
<feature type="coiled-coil region" evidence="1">
    <location>
        <begin position="141"/>
        <end position="168"/>
    </location>
</feature>
<dbReference type="RefSeq" id="WP_160181330.1">
    <property type="nucleotide sequence ID" value="NZ_CP047656.1"/>
</dbReference>
<accession>A0A857JQI5</accession>
<dbReference type="SFLD" id="SFLDG01204">
    <property type="entry name" value="Grx2-like.1"/>
    <property type="match status" value="1"/>
</dbReference>
<keyword evidence="5" id="KW-1185">Reference proteome</keyword>
<evidence type="ECO:0000259" key="3">
    <source>
        <dbReference type="Pfam" id="PF13417"/>
    </source>
</evidence>
<evidence type="ECO:0000313" key="4">
    <source>
        <dbReference type="EMBL" id="QHJ13217.1"/>
    </source>
</evidence>
<dbReference type="SUPFAM" id="SSF47616">
    <property type="entry name" value="GST C-terminal domain-like"/>
    <property type="match status" value="1"/>
</dbReference>
<evidence type="ECO:0000313" key="5">
    <source>
        <dbReference type="Proteomes" id="UP000464524"/>
    </source>
</evidence>
<dbReference type="Gene3D" id="1.20.1050.10">
    <property type="match status" value="1"/>
</dbReference>
<name>A0A857JQI5_9ALTE</name>
<evidence type="ECO:0000256" key="1">
    <source>
        <dbReference type="SAM" id="Coils"/>
    </source>
</evidence>
<organism evidence="4 5">
    <name type="scientific">Paraglaciecola mesophila</name>
    <dbReference type="NCBI Taxonomy" id="197222"/>
    <lineage>
        <taxon>Bacteria</taxon>
        <taxon>Pseudomonadati</taxon>
        <taxon>Pseudomonadota</taxon>
        <taxon>Gammaproteobacteria</taxon>
        <taxon>Alteromonadales</taxon>
        <taxon>Alteromonadaceae</taxon>
        <taxon>Paraglaciecola</taxon>
    </lineage>
</organism>
<dbReference type="KEGG" id="pmes:FX988_03478"/>
<dbReference type="SUPFAM" id="SSF52833">
    <property type="entry name" value="Thioredoxin-like"/>
    <property type="match status" value="1"/>
</dbReference>
<dbReference type="InterPro" id="IPR040079">
    <property type="entry name" value="Glutathione_S-Trfase"/>
</dbReference>
<sequence length="219" mass="24645">MSNMHLYIYDHCPYCVMARMPFAMKNVPVEITVLLNDDEATPISMIGAKACPILKKPNGRFMPESMDIVSYIDQLDGNPIFSPSANRADISAWLKDVNPLIKQLLYPRWITSPVKEFQTQAAVDYFVNKKTKEIGSFSDALASSKQLIKELESQLERLTSLLHSETGVNEQLSIDDITLFGRLRGITLIKGLTIPVKIRAYIDYFSTACSIPLFYDAAQ</sequence>
<evidence type="ECO:0000259" key="2">
    <source>
        <dbReference type="Pfam" id="PF04399"/>
    </source>
</evidence>
<dbReference type="GO" id="GO:0005829">
    <property type="term" value="C:cytosol"/>
    <property type="evidence" value="ECO:0007669"/>
    <property type="project" value="InterPro"/>
</dbReference>
<dbReference type="AlphaFoldDB" id="A0A857JQI5"/>
<dbReference type="Proteomes" id="UP000464524">
    <property type="component" value="Chromosome"/>
</dbReference>
<dbReference type="CDD" id="cd03199">
    <property type="entry name" value="GST_C_GRX2"/>
    <property type="match status" value="1"/>
</dbReference>
<dbReference type="InterPro" id="IPR036249">
    <property type="entry name" value="Thioredoxin-like_sf"/>
</dbReference>
<dbReference type="OrthoDB" id="5291571at2"/>
<dbReference type="Pfam" id="PF13417">
    <property type="entry name" value="GST_N_3"/>
    <property type="match status" value="1"/>
</dbReference>
<keyword evidence="1" id="KW-0175">Coiled coil</keyword>
<feature type="domain" description="GST N-terminal" evidence="3">
    <location>
        <begin position="6"/>
        <end position="78"/>
    </location>
</feature>
<reference evidence="4 5" key="1">
    <citation type="submission" date="2019-12" db="EMBL/GenBank/DDBJ databases">
        <title>Genome sequencing and assembly of endphytes of Porphyra tenera.</title>
        <authorList>
            <person name="Park J.M."/>
            <person name="Shin R."/>
            <person name="Jo S.H."/>
        </authorList>
    </citation>
    <scope>NUCLEOTIDE SEQUENCE [LARGE SCALE GENOMIC DNA]</scope>
    <source>
        <strain evidence="4 5">GPM4</strain>
    </source>
</reference>
<dbReference type="NCBIfam" id="TIGR02182">
    <property type="entry name" value="GRXB"/>
    <property type="match status" value="1"/>
</dbReference>
<dbReference type="NCBIfam" id="NF007702">
    <property type="entry name" value="PRK10387.1"/>
    <property type="match status" value="1"/>
</dbReference>
<gene>
    <name evidence="4" type="ORF">FX988_03478</name>
</gene>
<dbReference type="InterPro" id="IPR011901">
    <property type="entry name" value="Grx2"/>
</dbReference>
<dbReference type="SFLD" id="SFLDG01183">
    <property type="entry name" value="Grx2-like"/>
    <property type="match status" value="1"/>
</dbReference>
<proteinExistence type="predicted"/>
<dbReference type="Gene3D" id="3.40.30.10">
    <property type="entry name" value="Glutaredoxin"/>
    <property type="match status" value="1"/>
</dbReference>
<dbReference type="InterPro" id="IPR004045">
    <property type="entry name" value="Glutathione_S-Trfase_N"/>
</dbReference>
<dbReference type="InterPro" id="IPR007494">
    <property type="entry name" value="Glutaredoxin2_C"/>
</dbReference>